<reference evidence="15 16" key="1">
    <citation type="submission" date="2020-08" db="EMBL/GenBank/DDBJ databases">
        <title>Genomic Encyclopedia of Type Strains, Phase IV (KMG-IV): sequencing the most valuable type-strain genomes for metagenomic binning, comparative biology and taxonomic classification.</title>
        <authorList>
            <person name="Goeker M."/>
        </authorList>
    </citation>
    <scope>NUCLEOTIDE SEQUENCE [LARGE SCALE GENOMIC DNA]</scope>
    <source>
        <strain evidence="15 16">DSM 102255</strain>
    </source>
</reference>
<dbReference type="SUPFAM" id="SSF56935">
    <property type="entry name" value="Porins"/>
    <property type="match status" value="1"/>
</dbReference>
<dbReference type="AlphaFoldDB" id="A0A841J707"/>
<feature type="domain" description="TonB-dependent receptor-like beta-barrel" evidence="13">
    <location>
        <begin position="185"/>
        <end position="689"/>
    </location>
</feature>
<keyword evidence="16" id="KW-1185">Reference proteome</keyword>
<evidence type="ECO:0000256" key="7">
    <source>
        <dbReference type="ARBA" id="ARBA00023065"/>
    </source>
</evidence>
<gene>
    <name evidence="15" type="ORF">FHS92_003077</name>
</gene>
<evidence type="ECO:0000256" key="6">
    <source>
        <dbReference type="ARBA" id="ARBA00023004"/>
    </source>
</evidence>
<keyword evidence="8 12" id="KW-0798">TonB box</keyword>
<keyword evidence="6" id="KW-0408">Iron</keyword>
<comment type="similarity">
    <text evidence="11 12">Belongs to the TonB-dependent receptor family.</text>
</comment>
<feature type="domain" description="TonB-dependent receptor plug" evidence="14">
    <location>
        <begin position="39"/>
        <end position="144"/>
    </location>
</feature>
<dbReference type="PANTHER" id="PTHR32552:SF81">
    <property type="entry name" value="TONB-DEPENDENT OUTER MEMBRANE RECEPTOR"/>
    <property type="match status" value="1"/>
</dbReference>
<accession>A0A841J707</accession>
<dbReference type="Pfam" id="PF07715">
    <property type="entry name" value="Plug"/>
    <property type="match status" value="1"/>
</dbReference>
<dbReference type="GO" id="GO:0009279">
    <property type="term" value="C:cell outer membrane"/>
    <property type="evidence" value="ECO:0007669"/>
    <property type="project" value="UniProtKB-SubCell"/>
</dbReference>
<protein>
    <submittedName>
        <fullName evidence="15">Iron complex outermembrane receptor protein</fullName>
    </submittedName>
</protein>
<evidence type="ECO:0000256" key="10">
    <source>
        <dbReference type="ARBA" id="ARBA00023237"/>
    </source>
</evidence>
<evidence type="ECO:0000256" key="11">
    <source>
        <dbReference type="PROSITE-ProRule" id="PRU01360"/>
    </source>
</evidence>
<dbReference type="InterPro" id="IPR000531">
    <property type="entry name" value="Beta-barrel_TonB"/>
</dbReference>
<evidence type="ECO:0000259" key="14">
    <source>
        <dbReference type="Pfam" id="PF07715"/>
    </source>
</evidence>
<keyword evidence="4" id="KW-0410">Iron transport</keyword>
<keyword evidence="3 11" id="KW-1134">Transmembrane beta strand</keyword>
<dbReference type="GO" id="GO:0006826">
    <property type="term" value="P:iron ion transport"/>
    <property type="evidence" value="ECO:0007669"/>
    <property type="project" value="UniProtKB-KW"/>
</dbReference>
<proteinExistence type="inferred from homology"/>
<dbReference type="Pfam" id="PF00593">
    <property type="entry name" value="TonB_dep_Rec_b-barrel"/>
    <property type="match status" value="1"/>
</dbReference>
<evidence type="ECO:0000256" key="9">
    <source>
        <dbReference type="ARBA" id="ARBA00023136"/>
    </source>
</evidence>
<evidence type="ECO:0000313" key="15">
    <source>
        <dbReference type="EMBL" id="MBB6125316.1"/>
    </source>
</evidence>
<dbReference type="PANTHER" id="PTHR32552">
    <property type="entry name" value="FERRICHROME IRON RECEPTOR-RELATED"/>
    <property type="match status" value="1"/>
</dbReference>
<keyword evidence="7" id="KW-0406">Ion transport</keyword>
<keyword evidence="5 11" id="KW-0812">Transmembrane</keyword>
<evidence type="ECO:0000256" key="4">
    <source>
        <dbReference type="ARBA" id="ARBA00022496"/>
    </source>
</evidence>
<dbReference type="Proteomes" id="UP000552700">
    <property type="component" value="Unassembled WGS sequence"/>
</dbReference>
<dbReference type="InterPro" id="IPR036942">
    <property type="entry name" value="Beta-barrel_TonB_sf"/>
</dbReference>
<dbReference type="CDD" id="cd01347">
    <property type="entry name" value="ligand_gated_channel"/>
    <property type="match status" value="1"/>
</dbReference>
<dbReference type="PROSITE" id="PS52016">
    <property type="entry name" value="TONB_DEPENDENT_REC_3"/>
    <property type="match status" value="1"/>
</dbReference>
<evidence type="ECO:0000256" key="1">
    <source>
        <dbReference type="ARBA" id="ARBA00004571"/>
    </source>
</evidence>
<comment type="caution">
    <text evidence="15">The sequence shown here is derived from an EMBL/GenBank/DDBJ whole genome shotgun (WGS) entry which is preliminary data.</text>
</comment>
<evidence type="ECO:0000256" key="2">
    <source>
        <dbReference type="ARBA" id="ARBA00022448"/>
    </source>
</evidence>
<dbReference type="InterPro" id="IPR039426">
    <property type="entry name" value="TonB-dep_rcpt-like"/>
</dbReference>
<dbReference type="EMBL" id="JACIJP010000006">
    <property type="protein sequence ID" value="MBB6125316.1"/>
    <property type="molecule type" value="Genomic_DNA"/>
</dbReference>
<evidence type="ECO:0000256" key="12">
    <source>
        <dbReference type="RuleBase" id="RU003357"/>
    </source>
</evidence>
<keyword evidence="2 11" id="KW-0813">Transport</keyword>
<evidence type="ECO:0000256" key="5">
    <source>
        <dbReference type="ARBA" id="ARBA00022692"/>
    </source>
</evidence>
<evidence type="ECO:0000313" key="16">
    <source>
        <dbReference type="Proteomes" id="UP000552700"/>
    </source>
</evidence>
<comment type="subcellular location">
    <subcellularLocation>
        <location evidence="1 11">Cell outer membrane</location>
        <topology evidence="1 11">Multi-pass membrane protein</topology>
    </subcellularLocation>
</comment>
<organism evidence="15 16">
    <name type="scientific">Sphingobium subterraneum</name>
    <dbReference type="NCBI Taxonomy" id="627688"/>
    <lineage>
        <taxon>Bacteria</taxon>
        <taxon>Pseudomonadati</taxon>
        <taxon>Pseudomonadota</taxon>
        <taxon>Alphaproteobacteria</taxon>
        <taxon>Sphingomonadales</taxon>
        <taxon>Sphingomonadaceae</taxon>
        <taxon>Sphingobium</taxon>
    </lineage>
</organism>
<dbReference type="RefSeq" id="WP_184081615.1">
    <property type="nucleotide sequence ID" value="NZ_JACIJP010000006.1"/>
</dbReference>
<keyword evidence="10 11" id="KW-0998">Cell outer membrane</keyword>
<dbReference type="Gene3D" id="2.40.170.20">
    <property type="entry name" value="TonB-dependent receptor, beta-barrel domain"/>
    <property type="match status" value="1"/>
</dbReference>
<evidence type="ECO:0000256" key="3">
    <source>
        <dbReference type="ARBA" id="ARBA00022452"/>
    </source>
</evidence>
<keyword evidence="9 11" id="KW-0472">Membrane</keyword>
<name>A0A841J707_9SPHN</name>
<evidence type="ECO:0000259" key="13">
    <source>
        <dbReference type="Pfam" id="PF00593"/>
    </source>
</evidence>
<dbReference type="InterPro" id="IPR012910">
    <property type="entry name" value="Plug_dom"/>
</dbReference>
<keyword evidence="15" id="KW-0675">Receptor</keyword>
<sequence>MSSALTVQPAIAQSAPGSDADRTVLEDIVVTAQKRSQNLQDVPVAVSAVSSAMLESANVTNATDISRLVPSISFFNTSGAVQPFLRGVGSPISLVGAENSVATYIDGVYMVRVHPALLELTNIERVEVLKGPQGTLFGRNASGGLVHIVTRTPTGEPSGKFSVGYGNYDTLRASAYASLGLAEGLALDVAGVTLYQRDGWGTNRFTGEDWGKQNTKAVRGKLHWQGDGTSLDLTADYSSTHHDFLAHSQYLPGGVRRGYDLPPYGLQPILPFYDISTNDRPLAKEKAWGLSGKLMQELPFAQFSSITAYRKDDSLIVFDADFSEQDNLAADLFGKVKQFSQEFQLASLSSSKVQWILGLYYLNWKAGYDPGRFRGGSFGGLYFDGVGITQNKSYAAYAQATVPLGVDTNVTVGARYTHDKISGRGSSTLYVPGGPVILPVTPTPSASETFKKFTYKVSLDHNFSRDLMVYASQSRGYKAGLYNTLPYAPLAAKPEVVDASEIGFKSQVADRRVRLNGAAFFYNFKNAQFQQFNGPTVIYVNAPKSEIYGAEMEGQALVANNLELRFGATYLHSKYKSFPNAQTPTPNTNTNPLVGPVGGYGPALVPFDASGNRMIRVPDWTLSLGLNYTLKTGAGDFNFDMNWAYNDGFAWDADNVSHQKAYSLVDAQVKYGLSGPLDGAAIKFWVKNLTKEKYYAAQVQSSGARGTSAMPGAPRTYGVDLSFSF</sequence>
<evidence type="ECO:0000256" key="8">
    <source>
        <dbReference type="ARBA" id="ARBA00023077"/>
    </source>
</evidence>